<evidence type="ECO:0000256" key="1">
    <source>
        <dbReference type="SAM" id="MobiDB-lite"/>
    </source>
</evidence>
<comment type="caution">
    <text evidence="2">The sequence shown here is derived from an EMBL/GenBank/DDBJ whole genome shotgun (WGS) entry which is preliminary data.</text>
</comment>
<dbReference type="EMBL" id="QGKV02000832">
    <property type="protein sequence ID" value="KAF3552246.1"/>
    <property type="molecule type" value="Genomic_DNA"/>
</dbReference>
<name>A0ABQ7CJ43_BRACR</name>
<dbReference type="Proteomes" id="UP000266723">
    <property type="component" value="Unassembled WGS sequence"/>
</dbReference>
<accession>A0ABQ7CJ43</accession>
<evidence type="ECO:0000313" key="3">
    <source>
        <dbReference type="Proteomes" id="UP000266723"/>
    </source>
</evidence>
<feature type="region of interest" description="Disordered" evidence="1">
    <location>
        <begin position="1"/>
        <end position="21"/>
    </location>
</feature>
<proteinExistence type="predicted"/>
<feature type="region of interest" description="Disordered" evidence="1">
    <location>
        <begin position="70"/>
        <end position="92"/>
    </location>
</feature>
<reference evidence="2 3" key="1">
    <citation type="journal article" date="2020" name="BMC Genomics">
        <title>Intraspecific diversification of the crop wild relative Brassica cretica Lam. using demographic model selection.</title>
        <authorList>
            <person name="Kioukis A."/>
            <person name="Michalopoulou V.A."/>
            <person name="Briers L."/>
            <person name="Pirintsos S."/>
            <person name="Studholme D.J."/>
            <person name="Pavlidis P."/>
            <person name="Sarris P.F."/>
        </authorList>
    </citation>
    <scope>NUCLEOTIDE SEQUENCE [LARGE SCALE GENOMIC DNA]</scope>
    <source>
        <strain evidence="3">cv. PFS-1207/04</strain>
    </source>
</reference>
<organism evidence="2 3">
    <name type="scientific">Brassica cretica</name>
    <name type="common">Mustard</name>
    <dbReference type="NCBI Taxonomy" id="69181"/>
    <lineage>
        <taxon>Eukaryota</taxon>
        <taxon>Viridiplantae</taxon>
        <taxon>Streptophyta</taxon>
        <taxon>Embryophyta</taxon>
        <taxon>Tracheophyta</taxon>
        <taxon>Spermatophyta</taxon>
        <taxon>Magnoliopsida</taxon>
        <taxon>eudicotyledons</taxon>
        <taxon>Gunneridae</taxon>
        <taxon>Pentapetalae</taxon>
        <taxon>rosids</taxon>
        <taxon>malvids</taxon>
        <taxon>Brassicales</taxon>
        <taxon>Brassicaceae</taxon>
        <taxon>Brassiceae</taxon>
        <taxon>Brassica</taxon>
    </lineage>
</organism>
<sequence length="189" mass="21269">MDQRTEPSGDNRSLKDRAERSRDVVKRSVIHTAMNVEIKWRTWRFDCSIDVSTENRARGEIVSFDAVRVTPEKSERDNDHRSASDEDVRQTSNSDCCQIGALGVLFISFSDLRSDVHDPRAAPARDLFLILDSIRQLASDDQGVPDQAIKDVRDPIEATRSIPARIPFVSSSRLNSFGGPIQQSSKVKR</sequence>
<gene>
    <name evidence="2" type="ORF">DY000_02007175</name>
</gene>
<keyword evidence="3" id="KW-1185">Reference proteome</keyword>
<feature type="compositionally biased region" description="Basic and acidic residues" evidence="1">
    <location>
        <begin position="70"/>
        <end position="89"/>
    </location>
</feature>
<protein>
    <submittedName>
        <fullName evidence="2">Uncharacterized protein</fullName>
    </submittedName>
</protein>
<evidence type="ECO:0000313" key="2">
    <source>
        <dbReference type="EMBL" id="KAF3552246.1"/>
    </source>
</evidence>